<dbReference type="Proteomes" id="UP000261764">
    <property type="component" value="Chromosome I"/>
</dbReference>
<dbReference type="GO" id="GO:0008703">
    <property type="term" value="F:5-amino-6-(5-phosphoribosylamino)uracil reductase activity"/>
    <property type="evidence" value="ECO:0007669"/>
    <property type="project" value="UniProtKB-EC"/>
</dbReference>
<sequence>MQQAIQLAKLGNGWVNPNPMVGAVIVKNDQIIGQGYHQKYGDNHAELNAIMNCRTDPIGSTLYVTLEPCCHYGKTPPCLDLILKAKFKRVVIGALDPNPVVSKKSIKALKSHGIAVTIGIKNEACERLIRVFKKYILTKTPYVVMKYAMTTDGKIATKTGQSKYISGTNALQLVHQMRHYCQAVMVGVNTVIADDPKLTCRLPNKKNPNRIICDTKLITPTNAYVVKTAKMIPTIIATSEQDLTKHKPYLQAGCQTLITKKKDNHLDLNDLMMQLAKKQIDSVLLEGGATLNWSALVSQIVDLIHVDVSPKIFGGSFAKTPVMGLGVDEINQAIKLKNQKYFLAGNDLIIESEIAY</sequence>
<comment type="function">
    <text evidence="1 14">Converts 2,5-diamino-6-(ribosylamino)-4(3h)-pyrimidinone 5'-phosphate into 5-amino-6-(ribosylamino)-2,4(1h,3h)-pyrimidinedione 5'-phosphate.</text>
</comment>
<dbReference type="Pfam" id="PF00383">
    <property type="entry name" value="dCMP_cyt_deam_1"/>
    <property type="match status" value="1"/>
</dbReference>
<evidence type="ECO:0000256" key="1">
    <source>
        <dbReference type="ARBA" id="ARBA00002151"/>
    </source>
</evidence>
<accession>A0A292IIF0</accession>
<dbReference type="InterPro" id="IPR024072">
    <property type="entry name" value="DHFR-like_dom_sf"/>
</dbReference>
<comment type="pathway">
    <text evidence="3 14">Cofactor biosynthesis; riboflavin biosynthesis; 5-amino-6-(D-ribitylamino)uracil from GTP: step 3/4.</text>
</comment>
<dbReference type="GO" id="GO:0008835">
    <property type="term" value="F:diaminohydroxyphosphoribosylaminopyrimidine deaminase activity"/>
    <property type="evidence" value="ECO:0007669"/>
    <property type="project" value="UniProtKB-EC"/>
</dbReference>
<evidence type="ECO:0000256" key="9">
    <source>
        <dbReference type="ARBA" id="ARBA00022857"/>
    </source>
</evidence>
<dbReference type="EC" id="3.5.4.26" evidence="14"/>
<protein>
    <recommendedName>
        <fullName evidence="14">Riboflavin biosynthesis protein RibD</fullName>
    </recommendedName>
    <domain>
        <recommendedName>
            <fullName evidence="14">Diaminohydroxyphosphoribosylaminopyrimidine deaminase</fullName>
            <shortName evidence="14">DRAP deaminase</shortName>
            <ecNumber evidence="14">3.5.4.26</ecNumber>
        </recommendedName>
        <alternativeName>
            <fullName evidence="14">Riboflavin-specific deaminase</fullName>
        </alternativeName>
    </domain>
    <domain>
        <recommendedName>
            <fullName evidence="14">5-amino-6-(5-phosphoribosylamino)uracil reductase</fullName>
            <ecNumber evidence="14">1.1.1.193</ecNumber>
        </recommendedName>
        <alternativeName>
            <fullName evidence="14">HTP reductase</fullName>
        </alternativeName>
    </domain>
</protein>
<dbReference type="PROSITE" id="PS51747">
    <property type="entry name" value="CYT_DCMP_DEAMINASES_2"/>
    <property type="match status" value="1"/>
</dbReference>
<evidence type="ECO:0000256" key="8">
    <source>
        <dbReference type="ARBA" id="ARBA00022833"/>
    </source>
</evidence>
<feature type="binding site" evidence="16">
    <location>
        <position position="162"/>
    </location>
    <ligand>
        <name>substrate</name>
    </ligand>
</feature>
<evidence type="ECO:0000256" key="17">
    <source>
        <dbReference type="PIRSR" id="PIRSR006769-3"/>
    </source>
</evidence>
<dbReference type="PIRSF" id="PIRSF006769">
    <property type="entry name" value="RibD"/>
    <property type="match status" value="1"/>
</dbReference>
<comment type="catalytic activity">
    <reaction evidence="12 14">
        <text>5-amino-6-(5-phospho-D-ribitylamino)uracil + NADP(+) = 5-amino-6-(5-phospho-D-ribosylamino)uracil + NADPH + H(+)</text>
        <dbReference type="Rhea" id="RHEA:17845"/>
        <dbReference type="ChEBI" id="CHEBI:15378"/>
        <dbReference type="ChEBI" id="CHEBI:57783"/>
        <dbReference type="ChEBI" id="CHEBI:58349"/>
        <dbReference type="ChEBI" id="CHEBI:58421"/>
        <dbReference type="ChEBI" id="CHEBI:58453"/>
        <dbReference type="EC" id="1.1.1.193"/>
    </reaction>
</comment>
<feature type="binding site" evidence="16">
    <location>
        <position position="190"/>
    </location>
    <ligand>
        <name>NADP(+)</name>
        <dbReference type="ChEBI" id="CHEBI:58349"/>
    </ligand>
</feature>
<keyword evidence="6 14" id="KW-0686">Riboflavin biosynthesis</keyword>
<keyword evidence="7 14" id="KW-0479">Metal-binding</keyword>
<keyword evidence="10 14" id="KW-0560">Oxidoreductase</keyword>
<evidence type="ECO:0000256" key="5">
    <source>
        <dbReference type="ARBA" id="ARBA00007417"/>
    </source>
</evidence>
<keyword evidence="8 14" id="KW-0862">Zinc</keyword>
<dbReference type="EC" id="1.1.1.193" evidence="14"/>
<reference evidence="19 20" key="1">
    <citation type="journal article" date="2015" name="Clin. Infect. Dis.">
        <title>Genomic Investigations unmask Mycoplasma amphoriforme, a new respiratory pathogen.</title>
        <authorList>
            <person name="Gillespie S.H."/>
            <person name="Ling C.L."/>
            <person name="Oravcova K."/>
            <person name="Pinheiro M."/>
            <person name="Wells L."/>
            <person name="Bryant J.M."/>
            <person name="McHugh T.D."/>
            <person name="Bebear C."/>
            <person name="Webster D."/>
            <person name="Harris S.R."/>
            <person name="Seth-Smith H.M."/>
            <person name="Thomson N.R."/>
        </authorList>
    </citation>
    <scope>NUCLEOTIDE SEQUENCE [LARGE SCALE GENOMIC DNA]</scope>
    <source>
        <strain evidence="19 20">A39</strain>
    </source>
</reference>
<dbReference type="PANTHER" id="PTHR38011:SF7">
    <property type="entry name" value="2,5-DIAMINO-6-RIBOSYLAMINO-4(3H)-PYRIMIDINONE 5'-PHOSPHATE REDUCTASE"/>
    <property type="match status" value="1"/>
</dbReference>
<dbReference type="GO" id="GO:0008270">
    <property type="term" value="F:zinc ion binding"/>
    <property type="evidence" value="ECO:0007669"/>
    <property type="project" value="InterPro"/>
</dbReference>
<evidence type="ECO:0000256" key="2">
    <source>
        <dbReference type="ARBA" id="ARBA00004882"/>
    </source>
</evidence>
<evidence type="ECO:0000256" key="15">
    <source>
        <dbReference type="PIRSR" id="PIRSR006769-1"/>
    </source>
</evidence>
<keyword evidence="14" id="KW-0378">Hydrolase</keyword>
<dbReference type="Pfam" id="PF01872">
    <property type="entry name" value="RibD_C"/>
    <property type="match status" value="1"/>
</dbReference>
<feature type="binding site" evidence="17">
    <location>
        <position position="78"/>
    </location>
    <ligand>
        <name>Zn(2+)</name>
        <dbReference type="ChEBI" id="CHEBI:29105"/>
        <note>catalytic</note>
    </ligand>
</feature>
<comment type="similarity">
    <text evidence="5 14">In the C-terminal section; belongs to the HTP reductase family.</text>
</comment>
<dbReference type="InterPro" id="IPR002125">
    <property type="entry name" value="CMP_dCMP_dom"/>
</dbReference>
<keyword evidence="11" id="KW-0511">Multifunctional enzyme</keyword>
<dbReference type="SUPFAM" id="SSF53597">
    <property type="entry name" value="Dihydrofolate reductase-like"/>
    <property type="match status" value="1"/>
</dbReference>
<keyword evidence="20" id="KW-1185">Reference proteome</keyword>
<feature type="binding site" evidence="16">
    <location>
        <begin position="288"/>
        <end position="294"/>
    </location>
    <ligand>
        <name>NADP(+)</name>
        <dbReference type="ChEBI" id="CHEBI:58349"/>
    </ligand>
</feature>
<feature type="domain" description="CMP/dCMP-type deaminase" evidence="18">
    <location>
        <begin position="1"/>
        <end position="117"/>
    </location>
</feature>
<organism evidence="19 20">
    <name type="scientific">Mycoplasma amphoriforme A39</name>
    <dbReference type="NCBI Taxonomy" id="572419"/>
    <lineage>
        <taxon>Bacteria</taxon>
        <taxon>Bacillati</taxon>
        <taxon>Mycoplasmatota</taxon>
        <taxon>Mollicutes</taxon>
        <taxon>Mycoplasmataceae</taxon>
        <taxon>Mycoplasma</taxon>
    </lineage>
</organism>
<feature type="binding site" evidence="16">
    <location>
        <position position="198"/>
    </location>
    <ligand>
        <name>substrate</name>
    </ligand>
</feature>
<dbReference type="GO" id="GO:0009231">
    <property type="term" value="P:riboflavin biosynthetic process"/>
    <property type="evidence" value="ECO:0007669"/>
    <property type="project" value="UniProtKB-UniPathway"/>
</dbReference>
<evidence type="ECO:0000256" key="3">
    <source>
        <dbReference type="ARBA" id="ARBA00004910"/>
    </source>
</evidence>
<dbReference type="PANTHER" id="PTHR38011">
    <property type="entry name" value="DIHYDROFOLATE REDUCTASE FAMILY PROTEIN (AFU_ORTHOLOGUE AFUA_8G06820)"/>
    <property type="match status" value="1"/>
</dbReference>
<proteinExistence type="inferred from homology"/>
<dbReference type="InterPro" id="IPR016192">
    <property type="entry name" value="APOBEC/CMP_deaminase_Zn-bd"/>
</dbReference>
<dbReference type="InterPro" id="IPR004794">
    <property type="entry name" value="Eubact_RibD"/>
</dbReference>
<evidence type="ECO:0000256" key="12">
    <source>
        <dbReference type="ARBA" id="ARBA00049861"/>
    </source>
</evidence>
<evidence type="ECO:0000256" key="14">
    <source>
        <dbReference type="PIRNR" id="PIRNR006769"/>
    </source>
</evidence>
<dbReference type="EMBL" id="HG937516">
    <property type="protein sequence ID" value="CDN40719.1"/>
    <property type="molecule type" value="Genomic_DNA"/>
</dbReference>
<feature type="binding site" evidence="16">
    <location>
        <position position="215"/>
    </location>
    <ligand>
        <name>NADP(+)</name>
        <dbReference type="ChEBI" id="CHEBI:58349"/>
    </ligand>
</feature>
<evidence type="ECO:0000313" key="19">
    <source>
        <dbReference type="EMBL" id="CDN40719.1"/>
    </source>
</evidence>
<feature type="binding site" evidence="16">
    <location>
        <position position="148"/>
    </location>
    <ligand>
        <name>NADP(+)</name>
        <dbReference type="ChEBI" id="CHEBI:58349"/>
    </ligand>
</feature>
<dbReference type="CDD" id="cd01284">
    <property type="entry name" value="Riboflavin_deaminase-reductase"/>
    <property type="match status" value="1"/>
</dbReference>
<evidence type="ECO:0000259" key="18">
    <source>
        <dbReference type="PROSITE" id="PS51747"/>
    </source>
</evidence>
<name>A0A292IIF0_9MOLU</name>
<evidence type="ECO:0000256" key="7">
    <source>
        <dbReference type="ARBA" id="ARBA00022723"/>
    </source>
</evidence>
<dbReference type="UniPathway" id="UPA00275">
    <property type="reaction ID" value="UER00401"/>
</dbReference>
<gene>
    <name evidence="19" type="ORF">MAMA39_06020</name>
</gene>
<dbReference type="GO" id="GO:0050661">
    <property type="term" value="F:NADP binding"/>
    <property type="evidence" value="ECO:0007669"/>
    <property type="project" value="InterPro"/>
</dbReference>
<dbReference type="PROSITE" id="PS00903">
    <property type="entry name" value="CYT_DCMP_DEAMINASES_1"/>
    <property type="match status" value="1"/>
</dbReference>
<evidence type="ECO:0000256" key="11">
    <source>
        <dbReference type="ARBA" id="ARBA00023268"/>
    </source>
</evidence>
<evidence type="ECO:0000256" key="4">
    <source>
        <dbReference type="ARBA" id="ARBA00005259"/>
    </source>
</evidence>
<dbReference type="SUPFAM" id="SSF53927">
    <property type="entry name" value="Cytidine deaminase-like"/>
    <property type="match status" value="1"/>
</dbReference>
<dbReference type="KEGG" id="mamp:MAMA39_06020"/>
<dbReference type="NCBIfam" id="TIGR00227">
    <property type="entry name" value="ribD_Cterm"/>
    <property type="match status" value="1"/>
</dbReference>
<dbReference type="Gene3D" id="3.40.140.10">
    <property type="entry name" value="Cytidine Deaminase, domain 2"/>
    <property type="match status" value="1"/>
</dbReference>
<evidence type="ECO:0000256" key="13">
    <source>
        <dbReference type="ARBA" id="ARBA00049886"/>
    </source>
</evidence>
<dbReference type="AlphaFoldDB" id="A0A292IIF0"/>
<comment type="pathway">
    <text evidence="2 14">Cofactor biosynthesis; riboflavin biosynthesis; 5-amino-6-(D-ribitylamino)uracil from GTP: step 2/4.</text>
</comment>
<feature type="binding site" evidence="17">
    <location>
        <position position="44"/>
    </location>
    <ligand>
        <name>Zn(2+)</name>
        <dbReference type="ChEBI" id="CHEBI:29105"/>
        <note>catalytic</note>
    </ligand>
</feature>
<feature type="active site" description="Proton donor" evidence="15">
    <location>
        <position position="46"/>
    </location>
</feature>
<evidence type="ECO:0000256" key="6">
    <source>
        <dbReference type="ARBA" id="ARBA00022619"/>
    </source>
</evidence>
<dbReference type="InterPro" id="IPR002734">
    <property type="entry name" value="RibDG_C"/>
</dbReference>
<dbReference type="InterPro" id="IPR016193">
    <property type="entry name" value="Cytidine_deaminase-like"/>
</dbReference>
<dbReference type="Gene3D" id="3.40.430.10">
    <property type="entry name" value="Dihydrofolate Reductase, subunit A"/>
    <property type="match status" value="1"/>
</dbReference>
<feature type="binding site" evidence="16">
    <location>
        <position position="194"/>
    </location>
    <ligand>
        <name>NADP(+)</name>
        <dbReference type="ChEBI" id="CHEBI:58349"/>
    </ligand>
</feature>
<comment type="similarity">
    <text evidence="4 14">In the N-terminal section; belongs to the cytidine and deoxycytidylate deaminase family.</text>
</comment>
<dbReference type="InterPro" id="IPR050765">
    <property type="entry name" value="Riboflavin_Biosynth_HTPR"/>
</dbReference>
<dbReference type="InterPro" id="IPR011549">
    <property type="entry name" value="RibD_C"/>
</dbReference>
<feature type="binding site" evidence="16">
    <location>
        <position position="201"/>
    </location>
    <ligand>
        <name>substrate</name>
    </ligand>
</feature>
<comment type="cofactor">
    <cofactor evidence="14 17">
        <name>Zn(2+)</name>
        <dbReference type="ChEBI" id="CHEBI:29105"/>
    </cofactor>
    <text evidence="14 17">Binds 1 zinc ion.</text>
</comment>
<evidence type="ECO:0000313" key="20">
    <source>
        <dbReference type="Proteomes" id="UP000261764"/>
    </source>
</evidence>
<feature type="binding site" evidence="17">
    <location>
        <position position="69"/>
    </location>
    <ligand>
        <name>Zn(2+)</name>
        <dbReference type="ChEBI" id="CHEBI:29105"/>
        <note>catalytic</note>
    </ligand>
</feature>
<evidence type="ECO:0000256" key="10">
    <source>
        <dbReference type="ARBA" id="ARBA00023002"/>
    </source>
</evidence>
<feature type="binding site" evidence="16">
    <location>
        <position position="286"/>
    </location>
    <ligand>
        <name>substrate</name>
    </ligand>
</feature>
<dbReference type="NCBIfam" id="TIGR00326">
    <property type="entry name" value="eubact_ribD"/>
    <property type="match status" value="1"/>
</dbReference>
<comment type="catalytic activity">
    <reaction evidence="13 14">
        <text>2,5-diamino-6-hydroxy-4-(5-phosphoribosylamino)-pyrimidine + H2O + H(+) = 5-amino-6-(5-phospho-D-ribosylamino)uracil + NH4(+)</text>
        <dbReference type="Rhea" id="RHEA:21868"/>
        <dbReference type="ChEBI" id="CHEBI:15377"/>
        <dbReference type="ChEBI" id="CHEBI:15378"/>
        <dbReference type="ChEBI" id="CHEBI:28938"/>
        <dbReference type="ChEBI" id="CHEBI:58453"/>
        <dbReference type="ChEBI" id="CHEBI:58614"/>
        <dbReference type="EC" id="3.5.4.26"/>
    </reaction>
</comment>
<evidence type="ECO:0000256" key="16">
    <source>
        <dbReference type="PIRSR" id="PIRSR006769-2"/>
    </source>
</evidence>
<feature type="binding site" evidence="16">
    <location>
        <position position="178"/>
    </location>
    <ligand>
        <name>substrate</name>
    </ligand>
</feature>
<keyword evidence="9 14" id="KW-0521">NADP</keyword>